<comment type="subcellular location">
    <subcellularLocation>
        <location evidence="1">Nucleus</location>
    </subcellularLocation>
</comment>
<dbReference type="Proteomes" id="UP001186944">
    <property type="component" value="Unassembled WGS sequence"/>
</dbReference>
<dbReference type="GO" id="GO:0003684">
    <property type="term" value="F:damaged DNA binding"/>
    <property type="evidence" value="ECO:0007669"/>
    <property type="project" value="TreeGrafter"/>
</dbReference>
<dbReference type="FunFam" id="3.60.15.10:FF:000010">
    <property type="entry name" value="DNA cross-link repair 1A"/>
    <property type="match status" value="1"/>
</dbReference>
<evidence type="ECO:0000256" key="2">
    <source>
        <dbReference type="ARBA" id="ARBA00010304"/>
    </source>
</evidence>
<dbReference type="GO" id="GO:0006303">
    <property type="term" value="P:double-strand break repair via nonhomologous end joining"/>
    <property type="evidence" value="ECO:0007669"/>
    <property type="project" value="TreeGrafter"/>
</dbReference>
<evidence type="ECO:0000256" key="1">
    <source>
        <dbReference type="ARBA" id="ARBA00004123"/>
    </source>
</evidence>
<dbReference type="GO" id="GO:0036297">
    <property type="term" value="P:interstrand cross-link repair"/>
    <property type="evidence" value="ECO:0007669"/>
    <property type="project" value="TreeGrafter"/>
</dbReference>
<dbReference type="Gene3D" id="3.40.50.12650">
    <property type="match status" value="1"/>
</dbReference>
<dbReference type="GO" id="GO:0005634">
    <property type="term" value="C:nucleus"/>
    <property type="evidence" value="ECO:0007669"/>
    <property type="project" value="UniProtKB-SubCell"/>
</dbReference>
<dbReference type="InterPro" id="IPR011084">
    <property type="entry name" value="DRMBL"/>
</dbReference>
<evidence type="ECO:0000256" key="3">
    <source>
        <dbReference type="ARBA" id="ARBA00022763"/>
    </source>
</evidence>
<dbReference type="Pfam" id="PF07522">
    <property type="entry name" value="DRMBL"/>
    <property type="match status" value="1"/>
</dbReference>
<dbReference type="AlphaFoldDB" id="A0AA89BT93"/>
<keyword evidence="4" id="KW-0234">DNA repair</keyword>
<keyword evidence="3" id="KW-0227">DNA damage</keyword>
<dbReference type="InterPro" id="IPR036866">
    <property type="entry name" value="RibonucZ/Hydroxyglut_hydro"/>
</dbReference>
<dbReference type="Gene3D" id="3.60.15.10">
    <property type="entry name" value="Ribonuclease Z/Hydroxyacylglutathione hydrolase-like"/>
    <property type="match status" value="1"/>
</dbReference>
<accession>A0AA89BT93</accession>
<evidence type="ECO:0000313" key="10">
    <source>
        <dbReference type="Proteomes" id="UP001186944"/>
    </source>
</evidence>
<protein>
    <recommendedName>
        <fullName evidence="6">DNA cross-link repair 1A protein</fullName>
    </recommendedName>
    <alternativeName>
        <fullName evidence="7">SNM1 homolog A</fullName>
    </alternativeName>
</protein>
<dbReference type="EMBL" id="VSWD01000008">
    <property type="protein sequence ID" value="KAK3094950.1"/>
    <property type="molecule type" value="Genomic_DNA"/>
</dbReference>
<gene>
    <name evidence="9" type="ORF">FSP39_008281</name>
</gene>
<dbReference type="GO" id="GO:0035312">
    <property type="term" value="F:5'-3' DNA exonuclease activity"/>
    <property type="evidence" value="ECO:0007669"/>
    <property type="project" value="TreeGrafter"/>
</dbReference>
<feature type="domain" description="DNA repair metallo-beta-lactamase" evidence="8">
    <location>
        <begin position="249"/>
        <end position="349"/>
    </location>
</feature>
<reference evidence="9" key="1">
    <citation type="submission" date="2019-08" db="EMBL/GenBank/DDBJ databases">
        <title>The improved chromosome-level genome for the pearl oyster Pinctada fucata martensii using PacBio sequencing and Hi-C.</title>
        <authorList>
            <person name="Zheng Z."/>
        </authorList>
    </citation>
    <scope>NUCLEOTIDE SEQUENCE</scope>
    <source>
        <strain evidence="9">ZZ-2019</strain>
        <tissue evidence="9">Adductor muscle</tissue>
    </source>
</reference>
<organism evidence="9 10">
    <name type="scientific">Pinctada imbricata</name>
    <name type="common">Atlantic pearl-oyster</name>
    <name type="synonym">Pinctada martensii</name>
    <dbReference type="NCBI Taxonomy" id="66713"/>
    <lineage>
        <taxon>Eukaryota</taxon>
        <taxon>Metazoa</taxon>
        <taxon>Spiralia</taxon>
        <taxon>Lophotrochozoa</taxon>
        <taxon>Mollusca</taxon>
        <taxon>Bivalvia</taxon>
        <taxon>Autobranchia</taxon>
        <taxon>Pteriomorphia</taxon>
        <taxon>Pterioida</taxon>
        <taxon>Pterioidea</taxon>
        <taxon>Pteriidae</taxon>
        <taxon>Pinctada</taxon>
    </lineage>
</organism>
<proteinExistence type="inferred from homology"/>
<keyword evidence="5" id="KW-0539">Nucleus</keyword>
<name>A0AA89BT93_PINIB</name>
<sequence>MQTVKKLVQEAKKKHSFDQQQKEEIIEVKSDSSKCESETGFTVDAFSYGDVPGCTGYILSHFHYDHYNGLTKHFTNPIYCSQITANLVLSRIKLKEEFVHPIPMNTPCLIDNIEITMLEANHCPGSVLILFRLPSGRVILHTGDFRADKSMEDYPEFKGVKFSQLYLDTTYCNPTYDFPPQKEVIDFAVDLVKKELARNPKTLIVCGSYTIGKERIFIAIAQALGCKICVYKDKQNVMSCLDDSDLFQKLSLDFNDSQLHVLQLGKLNPKGLGIHMSNLKTKYSNVIALEPTGWSYGKINSLQEIKPKYNRDGIKIFGIPYSEHSSYLEMKQFVQFIKPERIIPTVNNGNPKARKKMEDIFKSWFQELQQGQGQQAKVTVKQSSISTWFA</sequence>
<comment type="caution">
    <text evidence="9">The sequence shown here is derived from an EMBL/GenBank/DDBJ whole genome shotgun (WGS) entry which is preliminary data.</text>
</comment>
<dbReference type="PANTHER" id="PTHR23240:SF6">
    <property type="entry name" value="DNA CROSS-LINK REPAIR 1A PROTEIN"/>
    <property type="match status" value="1"/>
</dbReference>
<evidence type="ECO:0000259" key="8">
    <source>
        <dbReference type="Pfam" id="PF07522"/>
    </source>
</evidence>
<evidence type="ECO:0000256" key="6">
    <source>
        <dbReference type="ARBA" id="ARBA00069609"/>
    </source>
</evidence>
<dbReference type="SUPFAM" id="SSF56281">
    <property type="entry name" value="Metallo-hydrolase/oxidoreductase"/>
    <property type="match status" value="1"/>
</dbReference>
<evidence type="ECO:0000256" key="4">
    <source>
        <dbReference type="ARBA" id="ARBA00023204"/>
    </source>
</evidence>
<comment type="similarity">
    <text evidence="2">Belongs to the DNA repair metallo-beta-lactamase (DRMBL) family.</text>
</comment>
<dbReference type="PANTHER" id="PTHR23240">
    <property type="entry name" value="DNA CROSS-LINK REPAIR PROTEIN PSO2/SNM1-RELATED"/>
    <property type="match status" value="1"/>
</dbReference>
<keyword evidence="10" id="KW-1185">Reference proteome</keyword>
<evidence type="ECO:0000256" key="5">
    <source>
        <dbReference type="ARBA" id="ARBA00023242"/>
    </source>
</evidence>
<dbReference type="FunFam" id="3.40.50.12650:FF:000001">
    <property type="entry name" value="DNA cross-link repair 1A"/>
    <property type="match status" value="1"/>
</dbReference>
<evidence type="ECO:0000256" key="7">
    <source>
        <dbReference type="ARBA" id="ARBA00078423"/>
    </source>
</evidence>
<evidence type="ECO:0000313" key="9">
    <source>
        <dbReference type="EMBL" id="KAK3094950.1"/>
    </source>
</evidence>